<protein>
    <recommendedName>
        <fullName evidence="4 9">N-(5'-phosphoribosyl)anthranilate isomerase</fullName>
        <shortName evidence="9">PRAI</shortName>
        <ecNumber evidence="3 9">5.3.1.24</ecNumber>
    </recommendedName>
</protein>
<dbReference type="Proteomes" id="UP000727993">
    <property type="component" value="Unassembled WGS sequence"/>
</dbReference>
<organism evidence="11 12">
    <name type="scientific">Candidatus Neomicrothrix subdominans</name>
    <dbReference type="NCBI Taxonomy" id="2954438"/>
    <lineage>
        <taxon>Bacteria</taxon>
        <taxon>Bacillati</taxon>
        <taxon>Actinomycetota</taxon>
        <taxon>Acidimicrobiia</taxon>
        <taxon>Acidimicrobiales</taxon>
        <taxon>Microthrixaceae</taxon>
        <taxon>Candidatus Neomicrothrix</taxon>
    </lineage>
</organism>
<keyword evidence="6 9" id="KW-0822">Tryptophan biosynthesis</keyword>
<evidence type="ECO:0000256" key="2">
    <source>
        <dbReference type="ARBA" id="ARBA00004664"/>
    </source>
</evidence>
<feature type="domain" description="N-(5'phosphoribosyl) anthranilate isomerase (PRAI)" evidence="10">
    <location>
        <begin position="3"/>
        <end position="194"/>
    </location>
</feature>
<dbReference type="HAMAP" id="MF_00135">
    <property type="entry name" value="PRAI"/>
    <property type="match status" value="1"/>
</dbReference>
<comment type="pathway">
    <text evidence="2 9">Amino-acid biosynthesis; L-tryptophan biosynthesis; L-tryptophan from chorismate: step 3/5.</text>
</comment>
<dbReference type="InterPro" id="IPR044643">
    <property type="entry name" value="TrpF_fam"/>
</dbReference>
<dbReference type="GO" id="GO:0004640">
    <property type="term" value="F:phosphoribosylanthranilate isomerase activity"/>
    <property type="evidence" value="ECO:0007669"/>
    <property type="project" value="UniProtKB-UniRule"/>
</dbReference>
<evidence type="ECO:0000313" key="11">
    <source>
        <dbReference type="EMBL" id="MBK9298943.1"/>
    </source>
</evidence>
<keyword evidence="8 9" id="KW-0413">Isomerase</keyword>
<dbReference type="PANTHER" id="PTHR42894:SF1">
    <property type="entry name" value="N-(5'-PHOSPHORIBOSYL)ANTHRANILATE ISOMERASE"/>
    <property type="match status" value="1"/>
</dbReference>
<keyword evidence="5 9" id="KW-0028">Amino-acid biosynthesis</keyword>
<evidence type="ECO:0000256" key="9">
    <source>
        <dbReference type="HAMAP-Rule" id="MF_00135"/>
    </source>
</evidence>
<evidence type="ECO:0000256" key="6">
    <source>
        <dbReference type="ARBA" id="ARBA00022822"/>
    </source>
</evidence>
<comment type="similarity">
    <text evidence="9">Belongs to the TrpF family.</text>
</comment>
<dbReference type="InterPro" id="IPR001240">
    <property type="entry name" value="PRAI_dom"/>
</dbReference>
<evidence type="ECO:0000256" key="8">
    <source>
        <dbReference type="ARBA" id="ARBA00023235"/>
    </source>
</evidence>
<evidence type="ECO:0000259" key="10">
    <source>
        <dbReference type="Pfam" id="PF00697"/>
    </source>
</evidence>
<sequence length="217" mass="22927">MFVKICGITNEEDALMAVALGADALGFVFARSSRQITPAAAADIIKRLPPDVLAVGVFRDEAPDRVVDLALRAGCRGVQLHGHETPEMADRIRPSFPVLIVAMAAGSSPLGHFDRFGADALLLDGHAPGSGEVFDWSLTEGMPSNRRVILAGGLTPDNVADGVTVVRPWGVDVSTGVELTPGVKDPRLVRAFIHAARDAEDPVARVQGPGPFDGYEE</sequence>
<dbReference type="GO" id="GO:0000162">
    <property type="term" value="P:L-tryptophan biosynthetic process"/>
    <property type="evidence" value="ECO:0007669"/>
    <property type="project" value="UniProtKB-UniRule"/>
</dbReference>
<name>A0A936NGG6_9ACTN</name>
<dbReference type="SUPFAM" id="SSF51366">
    <property type="entry name" value="Ribulose-phoshate binding barrel"/>
    <property type="match status" value="1"/>
</dbReference>
<accession>A0A936NGG6</accession>
<reference evidence="11 12" key="1">
    <citation type="submission" date="2020-10" db="EMBL/GenBank/DDBJ databases">
        <title>Connecting structure to function with the recovery of over 1000 high-quality activated sludge metagenome-assembled genomes encoding full-length rRNA genes using long-read sequencing.</title>
        <authorList>
            <person name="Singleton C.M."/>
            <person name="Petriglieri F."/>
            <person name="Kristensen J.M."/>
            <person name="Kirkegaard R.H."/>
            <person name="Michaelsen T.Y."/>
            <person name="Andersen M.H."/>
            <person name="Karst S.M."/>
            <person name="Dueholm M.S."/>
            <person name="Nielsen P.H."/>
            <person name="Albertsen M."/>
        </authorList>
    </citation>
    <scope>NUCLEOTIDE SEQUENCE [LARGE SCALE GENOMIC DNA]</scope>
    <source>
        <strain evidence="11">Lyne_18-Q3-R50-59_MAXAC.006</strain>
    </source>
</reference>
<dbReference type="Pfam" id="PF00697">
    <property type="entry name" value="PRAI"/>
    <property type="match status" value="1"/>
</dbReference>
<evidence type="ECO:0000256" key="1">
    <source>
        <dbReference type="ARBA" id="ARBA00001164"/>
    </source>
</evidence>
<evidence type="ECO:0000256" key="4">
    <source>
        <dbReference type="ARBA" id="ARBA00022272"/>
    </source>
</evidence>
<evidence type="ECO:0000256" key="3">
    <source>
        <dbReference type="ARBA" id="ARBA00012572"/>
    </source>
</evidence>
<dbReference type="AlphaFoldDB" id="A0A936NGG6"/>
<dbReference type="EC" id="5.3.1.24" evidence="3 9"/>
<dbReference type="InterPro" id="IPR013785">
    <property type="entry name" value="Aldolase_TIM"/>
</dbReference>
<dbReference type="Gene3D" id="3.20.20.70">
    <property type="entry name" value="Aldolase class I"/>
    <property type="match status" value="1"/>
</dbReference>
<evidence type="ECO:0000313" key="12">
    <source>
        <dbReference type="Proteomes" id="UP000727993"/>
    </source>
</evidence>
<gene>
    <name evidence="9" type="primary">trpF</name>
    <name evidence="11" type="ORF">IPN02_19370</name>
</gene>
<dbReference type="CDD" id="cd00405">
    <property type="entry name" value="PRAI"/>
    <property type="match status" value="1"/>
</dbReference>
<evidence type="ECO:0000256" key="5">
    <source>
        <dbReference type="ARBA" id="ARBA00022605"/>
    </source>
</evidence>
<dbReference type="EMBL" id="JADJZA010000011">
    <property type="protein sequence ID" value="MBK9298943.1"/>
    <property type="molecule type" value="Genomic_DNA"/>
</dbReference>
<dbReference type="InterPro" id="IPR011060">
    <property type="entry name" value="RibuloseP-bd_barrel"/>
</dbReference>
<dbReference type="PANTHER" id="PTHR42894">
    <property type="entry name" value="N-(5'-PHOSPHORIBOSYL)ANTHRANILATE ISOMERASE"/>
    <property type="match status" value="1"/>
</dbReference>
<keyword evidence="7 9" id="KW-0057">Aromatic amino acid biosynthesis</keyword>
<evidence type="ECO:0000256" key="7">
    <source>
        <dbReference type="ARBA" id="ARBA00023141"/>
    </source>
</evidence>
<comment type="caution">
    <text evidence="11">The sequence shown here is derived from an EMBL/GenBank/DDBJ whole genome shotgun (WGS) entry which is preliminary data.</text>
</comment>
<comment type="catalytic activity">
    <reaction evidence="1 9">
        <text>N-(5-phospho-beta-D-ribosyl)anthranilate = 1-(2-carboxyphenylamino)-1-deoxy-D-ribulose 5-phosphate</text>
        <dbReference type="Rhea" id="RHEA:21540"/>
        <dbReference type="ChEBI" id="CHEBI:18277"/>
        <dbReference type="ChEBI" id="CHEBI:58613"/>
        <dbReference type="EC" id="5.3.1.24"/>
    </reaction>
</comment>
<proteinExistence type="inferred from homology"/>